<dbReference type="Gene3D" id="3.40.50.1820">
    <property type="entry name" value="alpha/beta hydrolase"/>
    <property type="match status" value="1"/>
</dbReference>
<proteinExistence type="predicted"/>
<dbReference type="InterPro" id="IPR029058">
    <property type="entry name" value="AB_hydrolase_fold"/>
</dbReference>
<dbReference type="GO" id="GO:0004806">
    <property type="term" value="F:triacylglycerol lipase activity"/>
    <property type="evidence" value="ECO:0007669"/>
    <property type="project" value="TreeGrafter"/>
</dbReference>
<keyword evidence="3" id="KW-1185">Reference proteome</keyword>
<protein>
    <recommendedName>
        <fullName evidence="1">Alpha/beta hydrolase fold-3 domain-containing protein</fullName>
    </recommendedName>
</protein>
<comment type="caution">
    <text evidence="2">The sequence shown here is derived from an EMBL/GenBank/DDBJ whole genome shotgun (WGS) entry which is preliminary data.</text>
</comment>
<dbReference type="PANTHER" id="PTHR23025:SF3">
    <property type="entry name" value="HORMONE-SENSITIVE LIPASE"/>
    <property type="match status" value="1"/>
</dbReference>
<dbReference type="PANTHER" id="PTHR23025">
    <property type="entry name" value="TRIACYLGLYCEROL LIPASE"/>
    <property type="match status" value="1"/>
</dbReference>
<accession>A0AA38HFU6</accession>
<dbReference type="InterPro" id="IPR021861">
    <property type="entry name" value="THO_THOC1"/>
</dbReference>
<dbReference type="InterPro" id="IPR013094">
    <property type="entry name" value="AB_hydrolase_3"/>
</dbReference>
<organism evidence="2 3">
    <name type="scientific">Zophobas morio</name>
    <dbReference type="NCBI Taxonomy" id="2755281"/>
    <lineage>
        <taxon>Eukaryota</taxon>
        <taxon>Metazoa</taxon>
        <taxon>Ecdysozoa</taxon>
        <taxon>Arthropoda</taxon>
        <taxon>Hexapoda</taxon>
        <taxon>Insecta</taxon>
        <taxon>Pterygota</taxon>
        <taxon>Neoptera</taxon>
        <taxon>Endopterygota</taxon>
        <taxon>Coleoptera</taxon>
        <taxon>Polyphaga</taxon>
        <taxon>Cucujiformia</taxon>
        <taxon>Tenebrionidae</taxon>
        <taxon>Zophobas</taxon>
    </lineage>
</organism>
<dbReference type="GO" id="GO:0019433">
    <property type="term" value="P:triglyceride catabolic process"/>
    <property type="evidence" value="ECO:0007669"/>
    <property type="project" value="TreeGrafter"/>
</dbReference>
<gene>
    <name evidence="2" type="ORF">Zmor_012371</name>
</gene>
<evidence type="ECO:0000259" key="1">
    <source>
        <dbReference type="Pfam" id="PF07859"/>
    </source>
</evidence>
<dbReference type="SUPFAM" id="SSF53474">
    <property type="entry name" value="alpha/beta-Hydrolases"/>
    <property type="match status" value="1"/>
</dbReference>
<sequence>MLSISHEWLFGQIFDEKHIKDYQTFINKYKPNFSQDKAENLIIHFHGGGFIAHSSLTSEAFLRDWAQMFKCPIVSVDYSLAPEKPYPAAIHDCFFVYIWCLQNFEKLGTLGRRVIFVGDSAGGNLALSTAFAASCCGIRVPDSVIPVYPVLLVKDLLSPSRCLSAIDPLLPPSVLILCLKSYAPHEDDNPFLSPILAPEELLSSLPKIRLAACEFDPLLDDSIEFAKKLYSCHTNFEFKYEEVASAANAQMTIDGKRWPSGFSSLRLKAYFQYHMTFAEEREPLRASFLEEGDVEEKKTRFELNDDELLPSFFVVNKLASFFDAFPVNVCEPLFTLLESYLPVWNSPKFSVNDRHVVLKICNVLLQRLSKTQHTEFCGRVLIFLSKLFPISEQSGVNKYGEFNVDNTTIFDAKSDEDGAVY</sequence>
<evidence type="ECO:0000313" key="3">
    <source>
        <dbReference type="Proteomes" id="UP001168821"/>
    </source>
</evidence>
<dbReference type="Proteomes" id="UP001168821">
    <property type="component" value="Unassembled WGS sequence"/>
</dbReference>
<dbReference type="GO" id="GO:0005829">
    <property type="term" value="C:cytosol"/>
    <property type="evidence" value="ECO:0007669"/>
    <property type="project" value="TreeGrafter"/>
</dbReference>
<dbReference type="GO" id="GO:0004771">
    <property type="term" value="F:sterol ester esterase activity"/>
    <property type="evidence" value="ECO:0007669"/>
    <property type="project" value="TreeGrafter"/>
</dbReference>
<dbReference type="Pfam" id="PF07859">
    <property type="entry name" value="Abhydrolase_3"/>
    <property type="match status" value="1"/>
</dbReference>
<dbReference type="AlphaFoldDB" id="A0AA38HFU6"/>
<dbReference type="Pfam" id="PF11957">
    <property type="entry name" value="efThoc1"/>
    <property type="match status" value="1"/>
</dbReference>
<name>A0AA38HFU6_9CUCU</name>
<feature type="domain" description="Alpha/beta hydrolase fold-3" evidence="1">
    <location>
        <begin position="42"/>
        <end position="240"/>
    </location>
</feature>
<evidence type="ECO:0000313" key="2">
    <source>
        <dbReference type="EMBL" id="KAJ3615687.1"/>
    </source>
</evidence>
<reference evidence="2" key="1">
    <citation type="journal article" date="2023" name="G3 (Bethesda)">
        <title>Whole genome assemblies of Zophobas morio and Tenebrio molitor.</title>
        <authorList>
            <person name="Kaur S."/>
            <person name="Stinson S.A."/>
            <person name="diCenzo G.C."/>
        </authorList>
    </citation>
    <scope>NUCLEOTIDE SEQUENCE</scope>
    <source>
        <strain evidence="2">QUZm001</strain>
    </source>
</reference>
<dbReference type="EMBL" id="JALNTZ010003961">
    <property type="protein sequence ID" value="KAJ3615687.1"/>
    <property type="molecule type" value="Genomic_DNA"/>
</dbReference>